<dbReference type="Pfam" id="PF02321">
    <property type="entry name" value="OEP"/>
    <property type="match status" value="1"/>
</dbReference>
<dbReference type="PANTHER" id="PTHR30203">
    <property type="entry name" value="OUTER MEMBRANE CATION EFFLUX PROTEIN"/>
    <property type="match status" value="1"/>
</dbReference>
<comment type="similarity">
    <text evidence="1">Belongs to the outer membrane factor (OMF) (TC 1.B.17) family.</text>
</comment>
<evidence type="ECO:0000256" key="2">
    <source>
        <dbReference type="SAM" id="MobiDB-lite"/>
    </source>
</evidence>
<name>A0A7W6GBF4_9HYPH</name>
<dbReference type="InterPro" id="IPR010131">
    <property type="entry name" value="MdtP/NodT-like"/>
</dbReference>
<evidence type="ECO:0000256" key="1">
    <source>
        <dbReference type="ARBA" id="ARBA00007613"/>
    </source>
</evidence>
<organism evidence="3 4">
    <name type="scientific">Rhizobium metallidurans</name>
    <dbReference type="NCBI Taxonomy" id="1265931"/>
    <lineage>
        <taxon>Bacteria</taxon>
        <taxon>Pseudomonadati</taxon>
        <taxon>Pseudomonadota</taxon>
        <taxon>Alphaproteobacteria</taxon>
        <taxon>Hyphomicrobiales</taxon>
        <taxon>Rhizobiaceae</taxon>
        <taxon>Rhizobium/Agrobacterium group</taxon>
        <taxon>Rhizobium</taxon>
    </lineage>
</organism>
<reference evidence="3 4" key="1">
    <citation type="submission" date="2020-08" db="EMBL/GenBank/DDBJ databases">
        <title>Genomic Encyclopedia of Type Strains, Phase IV (KMG-IV): sequencing the most valuable type-strain genomes for metagenomic binning, comparative biology and taxonomic classification.</title>
        <authorList>
            <person name="Goeker M."/>
        </authorList>
    </citation>
    <scope>NUCLEOTIDE SEQUENCE [LARGE SCALE GENOMIC DNA]</scope>
    <source>
        <strain evidence="3 4">DSM 26575</strain>
    </source>
</reference>
<dbReference type="AlphaFoldDB" id="A0A7W6GBF4"/>
<comment type="caution">
    <text evidence="3">The sequence shown here is derived from an EMBL/GenBank/DDBJ whole genome shotgun (WGS) entry which is preliminary data.</text>
</comment>
<dbReference type="Proteomes" id="UP000582090">
    <property type="component" value="Unassembled WGS sequence"/>
</dbReference>
<feature type="non-terminal residue" evidence="3">
    <location>
        <position position="1"/>
    </location>
</feature>
<keyword evidence="4" id="KW-1185">Reference proteome</keyword>
<sequence length="95" mass="9615">RRDAQTVAALRAQVKTTQETLDLSTASYKDGASSLLDVLDAQRQVSLAQASLANAVQTMAIDYVSLNVAIGGGYNPGGATAPKPVAAKASPAKAG</sequence>
<dbReference type="GO" id="GO:0015562">
    <property type="term" value="F:efflux transmembrane transporter activity"/>
    <property type="evidence" value="ECO:0007669"/>
    <property type="project" value="InterPro"/>
</dbReference>
<dbReference type="SUPFAM" id="SSF56954">
    <property type="entry name" value="Outer membrane efflux proteins (OEP)"/>
    <property type="match status" value="1"/>
</dbReference>
<evidence type="ECO:0000313" key="4">
    <source>
        <dbReference type="Proteomes" id="UP000582090"/>
    </source>
</evidence>
<proteinExistence type="inferred from homology"/>
<gene>
    <name evidence="3" type="ORF">GGQ67_002582</name>
</gene>
<feature type="compositionally biased region" description="Low complexity" evidence="2">
    <location>
        <begin position="77"/>
        <end position="95"/>
    </location>
</feature>
<dbReference type="Gene3D" id="1.20.1600.10">
    <property type="entry name" value="Outer membrane efflux proteins (OEP)"/>
    <property type="match status" value="1"/>
</dbReference>
<dbReference type="RefSeq" id="WP_183900525.1">
    <property type="nucleotide sequence ID" value="NZ_JACIDW010000007.1"/>
</dbReference>
<dbReference type="EMBL" id="JACIDW010000007">
    <property type="protein sequence ID" value="MBB3964915.1"/>
    <property type="molecule type" value="Genomic_DNA"/>
</dbReference>
<protein>
    <submittedName>
        <fullName evidence="3">Multidrug efflux system outer membrane protein</fullName>
    </submittedName>
</protein>
<dbReference type="PANTHER" id="PTHR30203:SF33">
    <property type="entry name" value="BLR4455 PROTEIN"/>
    <property type="match status" value="1"/>
</dbReference>
<evidence type="ECO:0000313" key="3">
    <source>
        <dbReference type="EMBL" id="MBB3964915.1"/>
    </source>
</evidence>
<feature type="region of interest" description="Disordered" evidence="2">
    <location>
        <begin position="75"/>
        <end position="95"/>
    </location>
</feature>
<accession>A0A7W6GBF4</accession>
<dbReference type="InterPro" id="IPR003423">
    <property type="entry name" value="OMP_efflux"/>
</dbReference>